<dbReference type="Proteomes" id="UP000184263">
    <property type="component" value="Unassembled WGS sequence"/>
</dbReference>
<accession>A0A1M6U205</accession>
<proteinExistence type="predicted"/>
<evidence type="ECO:0000313" key="1">
    <source>
        <dbReference type="EMBL" id="SHK63193.1"/>
    </source>
</evidence>
<dbReference type="EMBL" id="FRBC01000010">
    <property type="protein sequence ID" value="SHK63193.1"/>
    <property type="molecule type" value="Genomic_DNA"/>
</dbReference>
<evidence type="ECO:0000313" key="2">
    <source>
        <dbReference type="Proteomes" id="UP000184263"/>
    </source>
</evidence>
<dbReference type="RefSeq" id="WP_073089303.1">
    <property type="nucleotide sequence ID" value="NZ_FRBC01000010.1"/>
</dbReference>
<protein>
    <submittedName>
        <fullName evidence="1">Uncharacterized protein</fullName>
    </submittedName>
</protein>
<reference evidence="1 2" key="1">
    <citation type="submission" date="2016-11" db="EMBL/GenBank/DDBJ databases">
        <authorList>
            <person name="Jaros S."/>
            <person name="Januszkiewicz K."/>
            <person name="Wedrychowicz H."/>
        </authorList>
    </citation>
    <scope>NUCLEOTIDE SEQUENCE [LARGE SCALE GENOMIC DNA]</scope>
    <source>
        <strain evidence="1 2">HD4</strain>
    </source>
</reference>
<organism evidence="1 2">
    <name type="scientific">Selenomonas ruminantium</name>
    <dbReference type="NCBI Taxonomy" id="971"/>
    <lineage>
        <taxon>Bacteria</taxon>
        <taxon>Bacillati</taxon>
        <taxon>Bacillota</taxon>
        <taxon>Negativicutes</taxon>
        <taxon>Selenomonadales</taxon>
        <taxon>Selenomonadaceae</taxon>
        <taxon>Selenomonas</taxon>
    </lineage>
</organism>
<gene>
    <name evidence="1" type="ORF">SAMN05216582_11040</name>
</gene>
<dbReference type="OrthoDB" id="1666599at2"/>
<name>A0A1M6U205_SELRU</name>
<sequence length="87" mass="9725">MKNLEWCDLAERFYAFKTVADRLGFYVPETAGMEVSLYECRPFVADAEVAGKVRTLGEGKAPRFDLSEIMGSAQTPVYDDNDELAHA</sequence>
<dbReference type="AlphaFoldDB" id="A0A1M6U205"/>